<dbReference type="Pfam" id="PF13349">
    <property type="entry name" value="DUF4097"/>
    <property type="match status" value="1"/>
</dbReference>
<comment type="caution">
    <text evidence="2">The sequence shown here is derived from an EMBL/GenBank/DDBJ whole genome shotgun (WGS) entry which is preliminary data.</text>
</comment>
<gene>
    <name evidence="2" type="ORF">IC227_01520</name>
</gene>
<protein>
    <submittedName>
        <fullName evidence="2">DUF4097 family beta strand repeat protein</fullName>
    </submittedName>
</protein>
<proteinExistence type="predicted"/>
<keyword evidence="3" id="KW-1185">Reference proteome</keyword>
<evidence type="ECO:0000313" key="2">
    <source>
        <dbReference type="EMBL" id="MBF8807324.1"/>
    </source>
</evidence>
<dbReference type="AlphaFoldDB" id="A0A931AXU5"/>
<reference evidence="2" key="1">
    <citation type="submission" date="2020-09" db="EMBL/GenBank/DDBJ databases">
        <title>Genomic insights into the novelty and pathogenicity of a unique biofilm-forming Enterococcus sp. bacteria (Enterococcus lacertideformus) identified in reptiles.</title>
        <authorList>
            <person name="Agius J.E."/>
            <person name="Phalen D.N."/>
            <person name="Rose K."/>
            <person name="Eden J.-S."/>
        </authorList>
    </citation>
    <scope>NUCLEOTIDE SEQUENCE</scope>
    <source>
        <strain evidence="2">PHRS 0518</strain>
    </source>
</reference>
<dbReference type="Proteomes" id="UP000637757">
    <property type="component" value="Unassembled WGS sequence"/>
</dbReference>
<evidence type="ECO:0000313" key="3">
    <source>
        <dbReference type="Proteomes" id="UP000637757"/>
    </source>
</evidence>
<organism evidence="2 3">
    <name type="scientific">Enterococcus lacertideformus</name>
    <dbReference type="NCBI Taxonomy" id="2771493"/>
    <lineage>
        <taxon>Bacteria</taxon>
        <taxon>Bacillati</taxon>
        <taxon>Bacillota</taxon>
        <taxon>Bacilli</taxon>
        <taxon>Lactobacillales</taxon>
        <taxon>Enterococcaceae</taxon>
        <taxon>Enterococcus</taxon>
    </lineage>
</organism>
<name>A0A931AXU5_9ENTE</name>
<dbReference type="InterPro" id="IPR025164">
    <property type="entry name" value="Toastrack_DUF4097"/>
</dbReference>
<evidence type="ECO:0000259" key="1">
    <source>
        <dbReference type="Pfam" id="PF13349"/>
    </source>
</evidence>
<feature type="domain" description="DUF4097" evidence="1">
    <location>
        <begin position="57"/>
        <end position="193"/>
    </location>
</feature>
<dbReference type="EMBL" id="JADAKE010000005">
    <property type="protein sequence ID" value="MBF8807324.1"/>
    <property type="molecule type" value="Genomic_DNA"/>
</dbReference>
<sequence length="211" mass="23749">MKLKYLLIGGLGLMLAGGTLAVSSYKLGGHKNLIWENGPKLMDMAQDVQIIPPSEKIDKIVIHANHQQVQITRGLDFEIQTSYEKQDKPLVSIKEQTLTIEGNARDRDVLVSLEDNTPSITLTIPKDLSFSEIELEGDNSYFGLFDLSTEKLSMKTYGGTISLDNFKGKSAKIDDKQGNMMINHSAIQKLSMTGRNTRLYFRRVNKYTRYT</sequence>
<accession>A0A931AXU5</accession>